<dbReference type="InterPro" id="IPR021109">
    <property type="entry name" value="Peptidase_aspartic_dom_sf"/>
</dbReference>
<comment type="subcellular location">
    <subcellularLocation>
        <location evidence="1">Membrane</location>
        <topology evidence="1">Lipid-anchor</topology>
        <topology evidence="1">GPI-anchor</topology>
    </subcellularLocation>
    <subcellularLocation>
        <location evidence="2">Secreted</location>
    </subcellularLocation>
</comment>
<keyword evidence="9 14" id="KW-0064">Aspartyl protease</keyword>
<evidence type="ECO:0000256" key="15">
    <source>
        <dbReference type="SAM" id="MobiDB-lite"/>
    </source>
</evidence>
<feature type="region of interest" description="Disordered" evidence="15">
    <location>
        <begin position="492"/>
        <end position="519"/>
    </location>
</feature>
<dbReference type="PANTHER" id="PTHR47966:SF2">
    <property type="entry name" value="ASPERGILLOPEPSIN-1-RELATED"/>
    <property type="match status" value="1"/>
</dbReference>
<dbReference type="EMBL" id="JAWRVI010000020">
    <property type="protein sequence ID" value="KAK4089328.1"/>
    <property type="molecule type" value="Genomic_DNA"/>
</dbReference>
<dbReference type="CDD" id="cd06097">
    <property type="entry name" value="Aspergillopepsin_like"/>
    <property type="match status" value="1"/>
</dbReference>
<feature type="domain" description="CFEM" evidence="18">
    <location>
        <begin position="1085"/>
        <end position="1203"/>
    </location>
</feature>
<evidence type="ECO:0000256" key="10">
    <source>
        <dbReference type="ARBA" id="ARBA00022801"/>
    </source>
</evidence>
<evidence type="ECO:0000259" key="17">
    <source>
        <dbReference type="PROSITE" id="PS51767"/>
    </source>
</evidence>
<protein>
    <recommendedName>
        <fullName evidence="21">Peptidase A1 domain-containing protein</fullName>
    </recommendedName>
</protein>
<evidence type="ECO:0000256" key="8">
    <source>
        <dbReference type="ARBA" id="ARBA00022729"/>
    </source>
</evidence>
<keyword evidence="8 16" id="KW-0732">Signal</keyword>
<dbReference type="PROSITE" id="PS00141">
    <property type="entry name" value="ASP_PROTEASE"/>
    <property type="match status" value="1"/>
</dbReference>
<feature type="region of interest" description="Disordered" evidence="15">
    <location>
        <begin position="1187"/>
        <end position="1223"/>
    </location>
</feature>
<evidence type="ECO:0000256" key="1">
    <source>
        <dbReference type="ARBA" id="ARBA00004589"/>
    </source>
</evidence>
<comment type="caution">
    <text evidence="19">The sequence shown here is derived from an EMBL/GenBank/DDBJ whole genome shotgun (WGS) entry which is preliminary data.</text>
</comment>
<evidence type="ECO:0000256" key="2">
    <source>
        <dbReference type="ARBA" id="ARBA00004613"/>
    </source>
</evidence>
<dbReference type="InterPro" id="IPR033121">
    <property type="entry name" value="PEPTIDASE_A1"/>
</dbReference>
<keyword evidence="13" id="KW-0479">Metal-binding</keyword>
<dbReference type="SUPFAM" id="SSF50630">
    <property type="entry name" value="Acid proteases"/>
    <property type="match status" value="1"/>
</dbReference>
<feature type="binding site" description="axial binding residue" evidence="13">
    <location>
        <position position="1133"/>
    </location>
    <ligand>
        <name>heme</name>
        <dbReference type="ChEBI" id="CHEBI:30413"/>
    </ligand>
    <ligandPart>
        <name>Fe</name>
        <dbReference type="ChEBI" id="CHEBI:18248"/>
    </ligandPart>
</feature>
<accession>A0ABR0C0R4</accession>
<sequence length="1257" mass="137183">MRSSGVAVALLVLASTGHGRHGQVQDDEAAPDAVIFSMPVEANEQLQRSGPTELALTYLKYGTPIPPELDELVGERLDTASNRQRKRWPPPSAPLSSQLGFRGREYLIEAQLGTPAQRLNLLLDTGSSDFWVFSTNTPARAAGRRTRYDPSKSMTAHKSDGYTWAVTYGIGSAVGGIVYWDSVTVGRVTVLRHPVESVQVLTPKVELAMSASGVLGLGFDKQNKVRPRRRRTWFSKAKRNFKEPLFTTRLVRDESKGTCDFGYIDASKYKGNITYTPVLGNTGLWSWSASGYRVGQSPFQVQDIRGVADTGSSLVLLPRSIVEDYWARVAGAKYNRAAGGYTFPCSATLPDFTFGVKDQMFTISGSDMHVRNARNGSSSAMCFGLIQSNGGGLTVWGNPALQAAFVVWDVGRMRLGGMLSRPPSVSSGSRTNSINEAELTDSFQIDRRQARVVRDSRGFPNHHPAAKRQRFLPRPISDQRIFDADETPLLCQNDNGTLSSHEARRDGSGTRDDGASLEGSEALTGRALGVTMSAQMQDTRSGTVGPKRRVAYIRTVIDKDTDYNETDWCNLRTWLRFWVGKEARPHPFSEEAKMRCGVNTTDIRHHYILAYRNAADEFVLDWLIGCSTKGSFRLRRRDFTVYLSQAQASDPAKKELLQRLQSESVSVHIVPLDKSRETLSQDEPDACEEALLSASDYLLETYLSRAQRISPFHSLWRDSLRHGHREASNAAERSKEYSEGGRLRVHMGGYSSSSCSYPPPKTDAWRRAHDEAWRNYACPSCGKRCKRSKGCRTTGEWWTAGRSEAARRWGEDVDTSAPRPPEFEKEWRDLSVEDVLARYGKGWGSRVGWKWHVAKSTDDRTKPELSLVHGDIAQHRSDGTWILIPGAGQWVLERNGLAALSAHGRREAPASNYKVSGNAMTPGGPSLRRISSLRITQGHIHLPTRPLAMDGQMATEPHTTGAPDAQRSPGRIIKTAGDSGWHKTQPTALARRRTTFTLSDNLTWRTEMHPYDVTNVVAAVPLCSTAYRPAFIAGSSGHKKSPLPISLASTFQLHTYLVRQSLFAPRSLTDQLFIARHLNVNLHRSFTMKSSLVAYALTLVGFAAARDYEGMPKCCWPGLDECVPKAPCKGFDDKVCMCGPAAQAALTKCMTDAMMKGTWTCSGAELGEMAGATSSCATLTAAAPTTQAPTTKASTVAPAVTTTTPAPSSAAAPTNASSGFKTSTATGTASPSAITAGANAGPAVGAVAAVMAAAMAF</sequence>
<keyword evidence="7 14" id="KW-0645">Protease</keyword>
<proteinExistence type="inferred from homology"/>
<evidence type="ECO:0000256" key="11">
    <source>
        <dbReference type="ARBA" id="ARBA00023157"/>
    </source>
</evidence>
<feature type="domain" description="Peptidase A1" evidence="17">
    <location>
        <begin position="106"/>
        <end position="418"/>
    </location>
</feature>
<keyword evidence="13" id="KW-0349">Heme</keyword>
<evidence type="ECO:0008006" key="21">
    <source>
        <dbReference type="Google" id="ProtNLM"/>
    </source>
</evidence>
<keyword evidence="6" id="KW-0325">Glycoprotein</keyword>
<evidence type="ECO:0000256" key="14">
    <source>
        <dbReference type="RuleBase" id="RU000454"/>
    </source>
</evidence>
<dbReference type="Pfam" id="PF00026">
    <property type="entry name" value="Asp"/>
    <property type="match status" value="1"/>
</dbReference>
<evidence type="ECO:0000256" key="6">
    <source>
        <dbReference type="ARBA" id="ARBA00022622"/>
    </source>
</evidence>
<dbReference type="PRINTS" id="PR00792">
    <property type="entry name" value="PEPSIN"/>
</dbReference>
<dbReference type="Gene3D" id="2.40.70.10">
    <property type="entry name" value="Acid Proteases"/>
    <property type="match status" value="2"/>
</dbReference>
<keyword evidence="10 14" id="KW-0378">Hydrolase</keyword>
<evidence type="ECO:0000259" key="18">
    <source>
        <dbReference type="PROSITE" id="PS52012"/>
    </source>
</evidence>
<dbReference type="InterPro" id="IPR001969">
    <property type="entry name" value="Aspartic_peptidase_AS"/>
</dbReference>
<feature type="signal peptide" evidence="16">
    <location>
        <begin position="1"/>
        <end position="19"/>
    </location>
</feature>
<evidence type="ECO:0000256" key="5">
    <source>
        <dbReference type="ARBA" id="ARBA00022525"/>
    </source>
</evidence>
<dbReference type="PROSITE" id="PS52012">
    <property type="entry name" value="CFEM"/>
    <property type="match status" value="1"/>
</dbReference>
<keyword evidence="12" id="KW-0449">Lipoprotein</keyword>
<dbReference type="PANTHER" id="PTHR47966">
    <property type="entry name" value="BETA-SITE APP-CLEAVING ENZYME, ISOFORM A-RELATED"/>
    <property type="match status" value="1"/>
</dbReference>
<evidence type="ECO:0000256" key="16">
    <source>
        <dbReference type="SAM" id="SignalP"/>
    </source>
</evidence>
<keyword evidence="20" id="KW-1185">Reference proteome</keyword>
<evidence type="ECO:0000256" key="13">
    <source>
        <dbReference type="PROSITE-ProRule" id="PRU01356"/>
    </source>
</evidence>
<dbReference type="PROSITE" id="PS51767">
    <property type="entry name" value="PEPTIDASE_A1"/>
    <property type="match status" value="1"/>
</dbReference>
<evidence type="ECO:0000256" key="4">
    <source>
        <dbReference type="ARBA" id="ARBA00010031"/>
    </source>
</evidence>
<feature type="compositionally biased region" description="Basic and acidic residues" evidence="15">
    <location>
        <begin position="501"/>
        <end position="514"/>
    </location>
</feature>
<keyword evidence="11" id="KW-1015">Disulfide bond</keyword>
<evidence type="ECO:0000256" key="7">
    <source>
        <dbReference type="ARBA" id="ARBA00022670"/>
    </source>
</evidence>
<dbReference type="InterPro" id="IPR001461">
    <property type="entry name" value="Aspartic_peptidase_A1"/>
</dbReference>
<evidence type="ECO:0000313" key="20">
    <source>
        <dbReference type="Proteomes" id="UP001287286"/>
    </source>
</evidence>
<keyword evidence="5" id="KW-0964">Secreted</keyword>
<reference evidence="19 20" key="1">
    <citation type="journal article" date="2024" name="Microbiol. Resour. Announc.">
        <title>Genome annotations for the ascomycete fungi Trichoderma harzianum, Trichoderma aggressivum, and Purpureocillium lilacinum.</title>
        <authorList>
            <person name="Beijen E.P.W."/>
            <person name="Ohm R.A."/>
        </authorList>
    </citation>
    <scope>NUCLEOTIDE SEQUENCE [LARGE SCALE GENOMIC DNA]</scope>
    <source>
        <strain evidence="19 20">CBS 150709</strain>
    </source>
</reference>
<evidence type="ECO:0000313" key="19">
    <source>
        <dbReference type="EMBL" id="KAK4089328.1"/>
    </source>
</evidence>
<comment type="similarity">
    <text evidence="4">Belongs to the RBT5 family.</text>
</comment>
<keyword evidence="6" id="KW-0472">Membrane</keyword>
<evidence type="ECO:0000256" key="9">
    <source>
        <dbReference type="ARBA" id="ARBA00022750"/>
    </source>
</evidence>
<dbReference type="Proteomes" id="UP001287286">
    <property type="component" value="Unassembled WGS sequence"/>
</dbReference>
<comment type="caution">
    <text evidence="13">Lacks conserved residue(s) required for the propagation of feature annotation.</text>
</comment>
<evidence type="ECO:0000256" key="3">
    <source>
        <dbReference type="ARBA" id="ARBA00007447"/>
    </source>
</evidence>
<keyword evidence="13" id="KW-0408">Iron</keyword>
<comment type="similarity">
    <text evidence="3 14">Belongs to the peptidase A1 family.</text>
</comment>
<dbReference type="InterPro" id="IPR008427">
    <property type="entry name" value="Extracellular_membr_CFEM_dom"/>
</dbReference>
<feature type="chain" id="PRO_5046931270" description="Peptidase A1 domain-containing protein" evidence="16">
    <location>
        <begin position="20"/>
        <end position="1257"/>
    </location>
</feature>
<organism evidence="19 20">
    <name type="scientific">Purpureocillium lilacinum</name>
    <name type="common">Paecilomyces lilacinus</name>
    <dbReference type="NCBI Taxonomy" id="33203"/>
    <lineage>
        <taxon>Eukaryota</taxon>
        <taxon>Fungi</taxon>
        <taxon>Dikarya</taxon>
        <taxon>Ascomycota</taxon>
        <taxon>Pezizomycotina</taxon>
        <taxon>Sordariomycetes</taxon>
        <taxon>Hypocreomycetidae</taxon>
        <taxon>Hypocreales</taxon>
        <taxon>Ophiocordycipitaceae</taxon>
        <taxon>Purpureocillium</taxon>
    </lineage>
</organism>
<name>A0ABR0C0R4_PURLI</name>
<evidence type="ECO:0000256" key="12">
    <source>
        <dbReference type="ARBA" id="ARBA00023288"/>
    </source>
</evidence>
<gene>
    <name evidence="19" type="ORF">Purlil1_6317</name>
</gene>
<dbReference type="InterPro" id="IPR034163">
    <property type="entry name" value="Aspergillopepsin-like_cat_dom"/>
</dbReference>
<keyword evidence="6" id="KW-0336">GPI-anchor</keyword>